<sequence>MKLRLSHVAIATAFSLVCIGSHADINSSLNAMWTSSAGGTVTGQNGMGVYGPSYYMRAPVQSYELVHIDPPRLAAGCSGIDTFFGSFSMVSGAQLESLVRNIIQAAPGYLMQLAIKAVCDDCYSIMAAMKHYADMLNNGQINSCAVSKAVIGSAIHATGLDDEVGGSFQQDVEKQAAVAKGWYSDMYAGLTAAFSNGPNVSRGARQDDTTAYRNTFFNTMYATGAPNTMDLGVLGGAEPGMELMMSLFGTSVTPDLNNSPVSTSPKDDKVFPATLTWEDLKDGYDPAKPRVVYQCMDFQANDEGCQRVTQTAFTYQGIRRYLIDQLAGVQPTASGATAGQPGNIITTIQPGSIIANFNAGIALSSTQQSFVNVLGVNMQRMMIELSGLNQNDAIQLYNQLMDVIADQVTASVAFTIISSVQQAYNPTSQASQSIDNQLKRIVPMSTEQKAAFEKFERDAQVKSDYEARAQRVMAVVAELKELRSENSMVSSTH</sequence>
<dbReference type="Proteomes" id="UP000494249">
    <property type="component" value="Unassembled WGS sequence"/>
</dbReference>
<evidence type="ECO:0008006" key="4">
    <source>
        <dbReference type="Google" id="ProtNLM"/>
    </source>
</evidence>
<keyword evidence="1" id="KW-0732">Signal</keyword>
<gene>
    <name evidence="2" type="ORF">LMG22037_05670</name>
</gene>
<proteinExistence type="predicted"/>
<dbReference type="RefSeq" id="WP_035478300.1">
    <property type="nucleotide sequence ID" value="NZ_CADFGL010000041.1"/>
</dbReference>
<dbReference type="AlphaFoldDB" id="A0A6J5CDK0"/>
<feature type="signal peptide" evidence="1">
    <location>
        <begin position="1"/>
        <end position="23"/>
    </location>
</feature>
<evidence type="ECO:0000256" key="1">
    <source>
        <dbReference type="SAM" id="SignalP"/>
    </source>
</evidence>
<feature type="chain" id="PRO_5026920013" description="Conjugal transfer protein TraH" evidence="1">
    <location>
        <begin position="24"/>
        <end position="493"/>
    </location>
</feature>
<accession>A0A6J5CDK0</accession>
<evidence type="ECO:0000313" key="2">
    <source>
        <dbReference type="EMBL" id="CAB3732061.1"/>
    </source>
</evidence>
<reference evidence="2 3" key="1">
    <citation type="submission" date="2020-04" db="EMBL/GenBank/DDBJ databases">
        <authorList>
            <person name="De Canck E."/>
        </authorList>
    </citation>
    <scope>NUCLEOTIDE SEQUENCE [LARGE SCALE GENOMIC DNA]</scope>
    <source>
        <strain evidence="2 3">LMG 22037</strain>
    </source>
</reference>
<dbReference type="Pfam" id="PF06122">
    <property type="entry name" value="TraH"/>
    <property type="match status" value="1"/>
</dbReference>
<protein>
    <recommendedName>
        <fullName evidence="4">Conjugal transfer protein TraH</fullName>
    </recommendedName>
</protein>
<dbReference type="InterPro" id="IPR010927">
    <property type="entry name" value="T4SS_TraH"/>
</dbReference>
<organism evidence="2 3">
    <name type="scientific">Paraburkholderia phenoliruptrix</name>
    <dbReference type="NCBI Taxonomy" id="252970"/>
    <lineage>
        <taxon>Bacteria</taxon>
        <taxon>Pseudomonadati</taxon>
        <taxon>Pseudomonadota</taxon>
        <taxon>Betaproteobacteria</taxon>
        <taxon>Burkholderiales</taxon>
        <taxon>Burkholderiaceae</taxon>
        <taxon>Paraburkholderia</taxon>
    </lineage>
</organism>
<dbReference type="EMBL" id="CADIKB010000043">
    <property type="protein sequence ID" value="CAB3732061.1"/>
    <property type="molecule type" value="Genomic_DNA"/>
</dbReference>
<evidence type="ECO:0000313" key="3">
    <source>
        <dbReference type="Proteomes" id="UP000494249"/>
    </source>
</evidence>
<name>A0A6J5CDK0_9BURK</name>